<proteinExistence type="predicted"/>
<organism evidence="1 2">
    <name type="scientific">Spiromyces aspiralis</name>
    <dbReference type="NCBI Taxonomy" id="68401"/>
    <lineage>
        <taxon>Eukaryota</taxon>
        <taxon>Fungi</taxon>
        <taxon>Fungi incertae sedis</taxon>
        <taxon>Zoopagomycota</taxon>
        <taxon>Kickxellomycotina</taxon>
        <taxon>Kickxellomycetes</taxon>
        <taxon>Kickxellales</taxon>
        <taxon>Kickxellaceae</taxon>
        <taxon>Spiromyces</taxon>
    </lineage>
</organism>
<dbReference type="Proteomes" id="UP001145114">
    <property type="component" value="Unassembled WGS sequence"/>
</dbReference>
<evidence type="ECO:0000313" key="1">
    <source>
        <dbReference type="EMBL" id="KAJ1677330.1"/>
    </source>
</evidence>
<comment type="caution">
    <text evidence="1">The sequence shown here is derived from an EMBL/GenBank/DDBJ whole genome shotgun (WGS) entry which is preliminary data.</text>
</comment>
<accession>A0ACC1HL86</accession>
<dbReference type="EMBL" id="JAMZIH010002615">
    <property type="protein sequence ID" value="KAJ1677330.1"/>
    <property type="molecule type" value="Genomic_DNA"/>
</dbReference>
<reference evidence="1" key="1">
    <citation type="submission" date="2022-06" db="EMBL/GenBank/DDBJ databases">
        <title>Phylogenomic reconstructions and comparative analyses of Kickxellomycotina fungi.</title>
        <authorList>
            <person name="Reynolds N.K."/>
            <person name="Stajich J.E."/>
            <person name="Barry K."/>
            <person name="Grigoriev I.V."/>
            <person name="Crous P."/>
            <person name="Smith M.E."/>
        </authorList>
    </citation>
    <scope>NUCLEOTIDE SEQUENCE</scope>
    <source>
        <strain evidence="1">RSA 2271</strain>
    </source>
</reference>
<keyword evidence="2" id="KW-1185">Reference proteome</keyword>
<gene>
    <name evidence="1" type="ORF">EV182_006399</name>
</gene>
<evidence type="ECO:0000313" key="2">
    <source>
        <dbReference type="Proteomes" id="UP001145114"/>
    </source>
</evidence>
<feature type="non-terminal residue" evidence="1">
    <location>
        <position position="134"/>
    </location>
</feature>
<sequence>MQEQVQQMTGGQLQGLMFNMNPAIMNAISQQASQNALRIISTMPGLNQQQKMGVYQRVFQQSQLAFIQQYQNMMGYQQRQPRPPTMLQHTQAQPQTQIHAGIRPPQSGPSLPTLNPTLQASPSAEAMPTISQAQ</sequence>
<protein>
    <submittedName>
        <fullName evidence="1">Uncharacterized protein</fullName>
    </submittedName>
</protein>
<name>A0ACC1HL86_9FUNG</name>